<feature type="domain" description="ATP-grasp" evidence="2">
    <location>
        <begin position="81"/>
        <end position="327"/>
    </location>
</feature>
<evidence type="ECO:0000259" key="2">
    <source>
        <dbReference type="PROSITE" id="PS50975"/>
    </source>
</evidence>
<reference evidence="3" key="1">
    <citation type="journal article" date="2021" name="PeerJ">
        <title>Extensive microbial diversity within the chicken gut microbiome revealed by metagenomics and culture.</title>
        <authorList>
            <person name="Gilroy R."/>
            <person name="Ravi A."/>
            <person name="Getino M."/>
            <person name="Pursley I."/>
            <person name="Horton D.L."/>
            <person name="Alikhan N.F."/>
            <person name="Baker D."/>
            <person name="Gharbi K."/>
            <person name="Hall N."/>
            <person name="Watson M."/>
            <person name="Adriaenssens E.M."/>
            <person name="Foster-Nyarko E."/>
            <person name="Jarju S."/>
            <person name="Secka A."/>
            <person name="Antonio M."/>
            <person name="Oren A."/>
            <person name="Chaudhuri R.R."/>
            <person name="La Ragione R."/>
            <person name="Hildebrand F."/>
            <person name="Pallen M.J."/>
        </authorList>
    </citation>
    <scope>NUCLEOTIDE SEQUENCE</scope>
    <source>
        <strain evidence="3">ChiGjej4B4-7305</strain>
    </source>
</reference>
<comment type="caution">
    <text evidence="3">The sequence shown here is derived from an EMBL/GenBank/DDBJ whole genome shotgun (WGS) entry which is preliminary data.</text>
</comment>
<dbReference type="GO" id="GO:0018169">
    <property type="term" value="F:ribosomal S6-glutamic acid ligase activity"/>
    <property type="evidence" value="ECO:0007669"/>
    <property type="project" value="TreeGrafter"/>
</dbReference>
<dbReference type="GO" id="GO:0005737">
    <property type="term" value="C:cytoplasm"/>
    <property type="evidence" value="ECO:0007669"/>
    <property type="project" value="TreeGrafter"/>
</dbReference>
<dbReference type="Gene3D" id="3.30.1490.20">
    <property type="entry name" value="ATP-grasp fold, A domain"/>
    <property type="match status" value="1"/>
</dbReference>
<dbReference type="GO" id="GO:0009432">
    <property type="term" value="P:SOS response"/>
    <property type="evidence" value="ECO:0007669"/>
    <property type="project" value="TreeGrafter"/>
</dbReference>
<dbReference type="PROSITE" id="PS50975">
    <property type="entry name" value="ATP_GRASP"/>
    <property type="match status" value="1"/>
</dbReference>
<keyword evidence="1" id="KW-0547">Nucleotide-binding</keyword>
<dbReference type="GO" id="GO:0046872">
    <property type="term" value="F:metal ion binding"/>
    <property type="evidence" value="ECO:0007669"/>
    <property type="project" value="InterPro"/>
</dbReference>
<dbReference type="AlphaFoldDB" id="A0A9D2EG31"/>
<dbReference type="Proteomes" id="UP000824037">
    <property type="component" value="Unassembled WGS sequence"/>
</dbReference>
<evidence type="ECO:0000313" key="3">
    <source>
        <dbReference type="EMBL" id="HIZ36677.1"/>
    </source>
</evidence>
<accession>A0A9D2EG31</accession>
<organism evidence="3 4">
    <name type="scientific">Candidatus Ruania gallistercoris</name>
    <dbReference type="NCBI Taxonomy" id="2838746"/>
    <lineage>
        <taxon>Bacteria</taxon>
        <taxon>Bacillati</taxon>
        <taxon>Actinomycetota</taxon>
        <taxon>Actinomycetes</taxon>
        <taxon>Micrococcales</taxon>
        <taxon>Ruaniaceae</taxon>
        <taxon>Ruania</taxon>
    </lineage>
</organism>
<evidence type="ECO:0000313" key="4">
    <source>
        <dbReference type="Proteomes" id="UP000824037"/>
    </source>
</evidence>
<dbReference type="PANTHER" id="PTHR21621:SF0">
    <property type="entry name" value="BETA-CITRYLGLUTAMATE SYNTHASE B-RELATED"/>
    <property type="match status" value="1"/>
</dbReference>
<dbReference type="InterPro" id="IPR013815">
    <property type="entry name" value="ATP_grasp_subdomain_1"/>
</dbReference>
<proteinExistence type="predicted"/>
<dbReference type="InterPro" id="IPR011761">
    <property type="entry name" value="ATP-grasp"/>
</dbReference>
<dbReference type="SUPFAM" id="SSF56059">
    <property type="entry name" value="Glutathione synthetase ATP-binding domain-like"/>
    <property type="match status" value="1"/>
</dbReference>
<sequence>MTSELERAGMVLAGLGMSVNAWNTRVIVAEALRRDIEVTRLGEQGGVLLTHGRRTHRWRNSITSLNSRLVKRVLGHKDVASHLLRAQGLPALENAIFAPHEAERAWHWAETLGSSVIKPHDAKRGAGVHVDLRTRGAFLRAYRRVAETYGSVLVEKYQSGREYRFLLVDGGLVGVMERRPASVLGDGHASVDALVRAKNIDRGRIHRKLQLGDPELRTLTAQGLRASSVPDAGQRVFLRKELNLHFGGDAVEARSAVTDQEVQVMERAARAIPGARLLGIDALVPRGSGHDEIGIIEMNGAPLVSMHHFPWEGQPVDAARAIIDAMFPETTSSR</sequence>
<dbReference type="PANTHER" id="PTHR21621">
    <property type="entry name" value="RIBOSOMAL PROTEIN S6 MODIFICATION PROTEIN"/>
    <property type="match status" value="1"/>
</dbReference>
<keyword evidence="1" id="KW-0067">ATP-binding</keyword>
<dbReference type="EMBL" id="DXBY01000222">
    <property type="protein sequence ID" value="HIZ36677.1"/>
    <property type="molecule type" value="Genomic_DNA"/>
</dbReference>
<dbReference type="GO" id="GO:0005524">
    <property type="term" value="F:ATP binding"/>
    <property type="evidence" value="ECO:0007669"/>
    <property type="project" value="UniProtKB-UniRule"/>
</dbReference>
<evidence type="ECO:0000256" key="1">
    <source>
        <dbReference type="PROSITE-ProRule" id="PRU00409"/>
    </source>
</evidence>
<protein>
    <recommendedName>
        <fullName evidence="2">ATP-grasp domain-containing protein</fullName>
    </recommendedName>
</protein>
<reference evidence="3" key="2">
    <citation type="submission" date="2021-04" db="EMBL/GenBank/DDBJ databases">
        <authorList>
            <person name="Gilroy R."/>
        </authorList>
    </citation>
    <scope>NUCLEOTIDE SEQUENCE</scope>
    <source>
        <strain evidence="3">ChiGjej4B4-7305</strain>
    </source>
</reference>
<dbReference type="Gene3D" id="3.30.470.20">
    <property type="entry name" value="ATP-grasp fold, B domain"/>
    <property type="match status" value="2"/>
</dbReference>
<name>A0A9D2EG31_9MICO</name>
<gene>
    <name evidence="3" type="ORF">H9815_12940</name>
</gene>